<dbReference type="AlphaFoldDB" id="A0AAW1TTW4"/>
<keyword evidence="2" id="KW-1185">Reference proteome</keyword>
<evidence type="ECO:0000313" key="1">
    <source>
        <dbReference type="EMBL" id="KAK9871762.1"/>
    </source>
</evidence>
<proteinExistence type="predicted"/>
<evidence type="ECO:0000313" key="2">
    <source>
        <dbReference type="Proteomes" id="UP001431783"/>
    </source>
</evidence>
<dbReference type="Proteomes" id="UP001431783">
    <property type="component" value="Unassembled WGS sequence"/>
</dbReference>
<dbReference type="EMBL" id="JARQZJ010000007">
    <property type="protein sequence ID" value="KAK9871762.1"/>
    <property type="molecule type" value="Genomic_DNA"/>
</dbReference>
<organism evidence="1 2">
    <name type="scientific">Henosepilachna vigintioctopunctata</name>
    <dbReference type="NCBI Taxonomy" id="420089"/>
    <lineage>
        <taxon>Eukaryota</taxon>
        <taxon>Metazoa</taxon>
        <taxon>Ecdysozoa</taxon>
        <taxon>Arthropoda</taxon>
        <taxon>Hexapoda</taxon>
        <taxon>Insecta</taxon>
        <taxon>Pterygota</taxon>
        <taxon>Neoptera</taxon>
        <taxon>Endopterygota</taxon>
        <taxon>Coleoptera</taxon>
        <taxon>Polyphaga</taxon>
        <taxon>Cucujiformia</taxon>
        <taxon>Coccinelloidea</taxon>
        <taxon>Coccinellidae</taxon>
        <taxon>Epilachninae</taxon>
        <taxon>Epilachnini</taxon>
        <taxon>Henosepilachna</taxon>
    </lineage>
</organism>
<reference evidence="1 2" key="1">
    <citation type="submission" date="2023-03" db="EMBL/GenBank/DDBJ databases">
        <title>Genome insight into feeding habits of ladybird beetles.</title>
        <authorList>
            <person name="Li H.-S."/>
            <person name="Huang Y.-H."/>
            <person name="Pang H."/>
        </authorList>
    </citation>
    <scope>NUCLEOTIDE SEQUENCE [LARGE SCALE GENOMIC DNA]</scope>
    <source>
        <strain evidence="1">SYSU_2023b</strain>
        <tissue evidence="1">Whole body</tissue>
    </source>
</reference>
<accession>A0AAW1TTW4</accession>
<sequence>MKPHLEERSTILTLPTDITVFLERYKPIAASDTDEVPRKKRGRNLSKKGLAHLMLHAPATFIDISAPAAGLRDNFLMFMAQSDHPQISQSVCLYHGTSKTCFAFL</sequence>
<comment type="caution">
    <text evidence="1">The sequence shown here is derived from an EMBL/GenBank/DDBJ whole genome shotgun (WGS) entry which is preliminary data.</text>
</comment>
<name>A0AAW1TTW4_9CUCU</name>
<gene>
    <name evidence="1" type="ORF">WA026_014217</name>
</gene>
<protein>
    <submittedName>
        <fullName evidence="1">Uncharacterized protein</fullName>
    </submittedName>
</protein>